<evidence type="ECO:0000313" key="21">
    <source>
        <dbReference type="Proteomes" id="UP001633002"/>
    </source>
</evidence>
<accession>A0ABD3HSD5</accession>
<evidence type="ECO:0000256" key="4">
    <source>
        <dbReference type="ARBA" id="ARBA00022516"/>
    </source>
</evidence>
<evidence type="ECO:0000256" key="16">
    <source>
        <dbReference type="ARBA" id="ARBA00031227"/>
    </source>
</evidence>
<evidence type="ECO:0000256" key="9">
    <source>
        <dbReference type="ARBA" id="ARBA00023002"/>
    </source>
</evidence>
<sequence>MYSTATKRRMNGSCRIFAAMNTKTHSIIREKSGALEHRIVIRQFGSRRPPQWQRKLVKIFDEMLTKVWQSMDEHGFHPDLPSSRSVGLLGGYLVTLALLGVVVPGPKIQGTVLADKTRITYKCNGFSVLLILLAGLAGGSYTGHFSPSIIADLGGELFVATLILCFVFSIYLQTVGSLSGSQSTSLKSHVTGNVLHDWWYGVQLNPSLLGLDLKFFWIRAGMMGWLLIDLSIAAKMFQEQGSLTLSMSLFQIFTLIYVLDYFWFEEYMTSTWDIIAENFGFMLVMGDLVWIPFTFSVQAWWLMTNRVQQTKVATAMNVLVFLIGYTVFRGSNKQKHIFKKNPKALIWGQPPQLVGGKLLVSGYWGIARHCNYLGDLLLASSFSLPCGFTSMVPYFYPTYLLILLLWRERRDEARCREKYKEVWVEYCNKVPWRIFPGLY</sequence>
<gene>
    <name evidence="20" type="ORF">R1sor_007964</name>
</gene>
<feature type="transmembrane region" description="Helical" evidence="19">
    <location>
        <begin position="382"/>
        <end position="406"/>
    </location>
</feature>
<evidence type="ECO:0000256" key="10">
    <source>
        <dbReference type="ARBA" id="ARBA00023011"/>
    </source>
</evidence>
<feature type="transmembrane region" description="Helical" evidence="19">
    <location>
        <begin position="125"/>
        <end position="145"/>
    </location>
</feature>
<keyword evidence="14" id="KW-0753">Steroid metabolism</keyword>
<proteinExistence type="inferred from homology"/>
<dbReference type="Proteomes" id="UP001633002">
    <property type="component" value="Unassembled WGS sequence"/>
</dbReference>
<dbReference type="AlphaFoldDB" id="A0ABD3HSD5"/>
<protein>
    <recommendedName>
        <fullName evidence="18">Delta(14)-sterol reductase</fullName>
        <ecNumber evidence="3">1.3.1.70</ecNumber>
    </recommendedName>
    <alternativeName>
        <fullName evidence="15">C-14 sterol reductase</fullName>
    </alternativeName>
    <alternativeName>
        <fullName evidence="16">Sterol C14-reductase</fullName>
    </alternativeName>
</protein>
<dbReference type="PANTHER" id="PTHR21257:SF52">
    <property type="entry name" value="DELTA(14)-STEROL REDUCTASE TM7SF2"/>
    <property type="match status" value="1"/>
</dbReference>
<reference evidence="20 21" key="1">
    <citation type="submission" date="2024-09" db="EMBL/GenBank/DDBJ databases">
        <title>Chromosome-scale assembly of Riccia sorocarpa.</title>
        <authorList>
            <person name="Paukszto L."/>
        </authorList>
    </citation>
    <scope>NUCLEOTIDE SEQUENCE [LARGE SCALE GENOMIC DNA]</scope>
    <source>
        <strain evidence="20">LP-2024</strain>
        <tissue evidence="20">Aerial parts of the thallus</tissue>
    </source>
</reference>
<keyword evidence="10" id="KW-0756">Sterol biosynthesis</keyword>
<keyword evidence="11" id="KW-0443">Lipid metabolism</keyword>
<dbReference type="PROSITE" id="PS01018">
    <property type="entry name" value="STEROL_REDUCT_2"/>
    <property type="match status" value="1"/>
</dbReference>
<comment type="subcellular location">
    <subcellularLocation>
        <location evidence="1">Membrane</location>
        <topology evidence="1">Multi-pass membrane protein</topology>
    </subcellularLocation>
</comment>
<organism evidence="20 21">
    <name type="scientific">Riccia sorocarpa</name>
    <dbReference type="NCBI Taxonomy" id="122646"/>
    <lineage>
        <taxon>Eukaryota</taxon>
        <taxon>Viridiplantae</taxon>
        <taxon>Streptophyta</taxon>
        <taxon>Embryophyta</taxon>
        <taxon>Marchantiophyta</taxon>
        <taxon>Marchantiopsida</taxon>
        <taxon>Marchantiidae</taxon>
        <taxon>Marchantiales</taxon>
        <taxon>Ricciaceae</taxon>
        <taxon>Riccia</taxon>
    </lineage>
</organism>
<keyword evidence="12 19" id="KW-0472">Membrane</keyword>
<evidence type="ECO:0000256" key="13">
    <source>
        <dbReference type="ARBA" id="ARBA00023166"/>
    </source>
</evidence>
<dbReference type="PANTHER" id="PTHR21257">
    <property type="entry name" value="DELTA(14)-STEROL REDUCTASE"/>
    <property type="match status" value="1"/>
</dbReference>
<evidence type="ECO:0000256" key="6">
    <source>
        <dbReference type="ARBA" id="ARBA00022857"/>
    </source>
</evidence>
<feature type="transmembrane region" description="Helical" evidence="19">
    <location>
        <begin position="241"/>
        <end position="259"/>
    </location>
</feature>
<evidence type="ECO:0000256" key="14">
    <source>
        <dbReference type="ARBA" id="ARBA00023221"/>
    </source>
</evidence>
<dbReference type="Pfam" id="PF01222">
    <property type="entry name" value="ERG4_ERG24"/>
    <property type="match status" value="1"/>
</dbReference>
<evidence type="ECO:0000256" key="15">
    <source>
        <dbReference type="ARBA" id="ARBA00030165"/>
    </source>
</evidence>
<dbReference type="EMBL" id="JBJQOH010000003">
    <property type="protein sequence ID" value="KAL3694313.1"/>
    <property type="molecule type" value="Genomic_DNA"/>
</dbReference>
<evidence type="ECO:0000256" key="1">
    <source>
        <dbReference type="ARBA" id="ARBA00004141"/>
    </source>
</evidence>
<feature type="transmembrane region" description="Helical" evidence="19">
    <location>
        <begin position="279"/>
        <end position="300"/>
    </location>
</feature>
<feature type="transmembrane region" description="Helical" evidence="19">
    <location>
        <begin position="312"/>
        <end position="328"/>
    </location>
</feature>
<evidence type="ECO:0000256" key="19">
    <source>
        <dbReference type="SAM" id="Phobius"/>
    </source>
</evidence>
<evidence type="ECO:0000256" key="3">
    <source>
        <dbReference type="ARBA" id="ARBA00012413"/>
    </source>
</evidence>
<evidence type="ECO:0000256" key="17">
    <source>
        <dbReference type="ARBA" id="ARBA00060577"/>
    </source>
</evidence>
<keyword evidence="9" id="KW-0560">Oxidoreductase</keyword>
<feature type="transmembrane region" description="Helical" evidence="19">
    <location>
        <begin position="157"/>
        <end position="176"/>
    </location>
</feature>
<comment type="pathway">
    <text evidence="17">Steroid biosynthesis.</text>
</comment>
<name>A0ABD3HSD5_9MARC</name>
<evidence type="ECO:0000256" key="11">
    <source>
        <dbReference type="ARBA" id="ARBA00023098"/>
    </source>
</evidence>
<keyword evidence="6" id="KW-0521">NADP</keyword>
<keyword evidence="4" id="KW-0444">Lipid biosynthesis</keyword>
<dbReference type="GO" id="GO:0016020">
    <property type="term" value="C:membrane"/>
    <property type="evidence" value="ECO:0007669"/>
    <property type="project" value="UniProtKB-SubCell"/>
</dbReference>
<keyword evidence="21" id="KW-1185">Reference proteome</keyword>
<dbReference type="GO" id="GO:0016126">
    <property type="term" value="P:sterol biosynthetic process"/>
    <property type="evidence" value="ECO:0007669"/>
    <property type="project" value="UniProtKB-KW"/>
</dbReference>
<keyword evidence="5 19" id="KW-0812">Transmembrane</keyword>
<evidence type="ECO:0000256" key="12">
    <source>
        <dbReference type="ARBA" id="ARBA00023136"/>
    </source>
</evidence>
<dbReference type="EC" id="1.3.1.70" evidence="3"/>
<dbReference type="Gene3D" id="1.20.120.1630">
    <property type="match status" value="1"/>
</dbReference>
<keyword evidence="13" id="KW-1207">Sterol metabolism</keyword>
<evidence type="ECO:0000256" key="7">
    <source>
        <dbReference type="ARBA" id="ARBA00022955"/>
    </source>
</evidence>
<evidence type="ECO:0000256" key="8">
    <source>
        <dbReference type="ARBA" id="ARBA00022989"/>
    </source>
</evidence>
<evidence type="ECO:0000256" key="5">
    <source>
        <dbReference type="ARBA" id="ARBA00022692"/>
    </source>
</evidence>
<dbReference type="InterPro" id="IPR018083">
    <property type="entry name" value="Sterol_reductase_CS"/>
</dbReference>
<dbReference type="FunFam" id="1.20.120.1630:FF:000011">
    <property type="entry name" value="Delta(14)-sterol reductase"/>
    <property type="match status" value="1"/>
</dbReference>
<dbReference type="InterPro" id="IPR001171">
    <property type="entry name" value="ERG24_DHCR-like"/>
</dbReference>
<comment type="similarity">
    <text evidence="2">Belongs to the ERG4/ERG24 family.</text>
</comment>
<evidence type="ECO:0000256" key="2">
    <source>
        <dbReference type="ARBA" id="ARBA00005402"/>
    </source>
</evidence>
<comment type="caution">
    <text evidence="20">The sequence shown here is derived from an EMBL/GenBank/DDBJ whole genome shotgun (WGS) entry which is preliminary data.</text>
</comment>
<dbReference type="GO" id="GO:0050613">
    <property type="term" value="F:Delta14-sterol reductase activity"/>
    <property type="evidence" value="ECO:0007669"/>
    <property type="project" value="UniProtKB-EC"/>
</dbReference>
<keyword evidence="8 19" id="KW-1133">Transmembrane helix</keyword>
<evidence type="ECO:0000256" key="18">
    <source>
        <dbReference type="ARBA" id="ARBA00069705"/>
    </source>
</evidence>
<keyword evidence="7" id="KW-0752">Steroid biosynthesis</keyword>
<evidence type="ECO:0000313" key="20">
    <source>
        <dbReference type="EMBL" id="KAL3694313.1"/>
    </source>
</evidence>